<dbReference type="AlphaFoldDB" id="A0A1T4W3R7"/>
<name>A0A1T4W3R7_9GAMM</name>
<gene>
    <name evidence="2" type="ORF">SAMN02745132_04720</name>
</gene>
<evidence type="ECO:0000313" key="3">
    <source>
        <dbReference type="Proteomes" id="UP000190162"/>
    </source>
</evidence>
<evidence type="ECO:0000259" key="1">
    <source>
        <dbReference type="Pfam" id="PF02492"/>
    </source>
</evidence>
<dbReference type="GO" id="GO:0005737">
    <property type="term" value="C:cytoplasm"/>
    <property type="evidence" value="ECO:0007669"/>
    <property type="project" value="TreeGrafter"/>
</dbReference>
<accession>A0A1T4W3R7</accession>
<dbReference type="InterPro" id="IPR003495">
    <property type="entry name" value="CobW/HypB/UreG_nucleotide-bd"/>
</dbReference>
<dbReference type="InterPro" id="IPR051316">
    <property type="entry name" value="Zinc-reg_GTPase_activator"/>
</dbReference>
<dbReference type="Pfam" id="PF02492">
    <property type="entry name" value="cobW"/>
    <property type="match status" value="1"/>
</dbReference>
<protein>
    <submittedName>
        <fullName evidence="2">GTPase, G3E family</fullName>
    </submittedName>
</protein>
<dbReference type="SUPFAM" id="SSF52540">
    <property type="entry name" value="P-loop containing nucleoside triphosphate hydrolases"/>
    <property type="match status" value="1"/>
</dbReference>
<dbReference type="Proteomes" id="UP000190162">
    <property type="component" value="Unassembled WGS sequence"/>
</dbReference>
<dbReference type="EMBL" id="FUXU01000151">
    <property type="protein sequence ID" value="SKA71876.1"/>
    <property type="molecule type" value="Genomic_DNA"/>
</dbReference>
<dbReference type="CDD" id="cd03112">
    <property type="entry name" value="CobW-like"/>
    <property type="match status" value="1"/>
</dbReference>
<feature type="domain" description="CobW/HypB/UreG nucleotide-binding" evidence="1">
    <location>
        <begin position="10"/>
        <end position="173"/>
    </location>
</feature>
<keyword evidence="3" id="KW-1185">Reference proteome</keyword>
<reference evidence="3" key="1">
    <citation type="submission" date="2017-02" db="EMBL/GenBank/DDBJ databases">
        <authorList>
            <person name="Varghese N."/>
            <person name="Submissions S."/>
        </authorList>
    </citation>
    <scope>NUCLEOTIDE SEQUENCE [LARGE SCALE GENOMIC DNA]</scope>
    <source>
        <strain evidence="3">DSM 22720</strain>
    </source>
</reference>
<dbReference type="Gene3D" id="3.40.50.300">
    <property type="entry name" value="P-loop containing nucleotide triphosphate hydrolases"/>
    <property type="match status" value="1"/>
</dbReference>
<dbReference type="InterPro" id="IPR027417">
    <property type="entry name" value="P-loop_NTPase"/>
</dbReference>
<evidence type="ECO:0000313" key="2">
    <source>
        <dbReference type="EMBL" id="SKA71876.1"/>
    </source>
</evidence>
<dbReference type="RefSeq" id="WP_170915258.1">
    <property type="nucleotide sequence ID" value="NZ_FUXU01000151.1"/>
</dbReference>
<sequence length="284" mass="31217">MAEKLTKKIPTNIITGFLGVGKTTAILSLLKQKPENENWAVLVNEFGEVGVDGAFLSEQGALVKEVPGGCMCCVAGLPMAIGINALLAQNPDRLLIEPTGLGHPKDIIGKLLSEHYENYIALNATITLVDPRNFSDLRYTENQNFQDQLALADVVVANKTDLCSPDDIAAFDNYVSESAIAKLASGSVEQGELKPEWLALPRIDRDAQFGHHHSHDDDEMSSRRHLLPSVVPLRTQRATFTALGSSLHEGTDWHPATYKAARAGSCQELRHCFFDFLLAKYSWY</sequence>
<dbReference type="PANTHER" id="PTHR13748">
    <property type="entry name" value="COBW-RELATED"/>
    <property type="match status" value="1"/>
</dbReference>
<proteinExistence type="predicted"/>
<organism evidence="2 3">
    <name type="scientific">Enterovibrio nigricans DSM 22720</name>
    <dbReference type="NCBI Taxonomy" id="1121868"/>
    <lineage>
        <taxon>Bacteria</taxon>
        <taxon>Pseudomonadati</taxon>
        <taxon>Pseudomonadota</taxon>
        <taxon>Gammaproteobacteria</taxon>
        <taxon>Vibrionales</taxon>
        <taxon>Vibrionaceae</taxon>
        <taxon>Enterovibrio</taxon>
    </lineage>
</organism>
<dbReference type="PANTHER" id="PTHR13748:SF46">
    <property type="entry name" value="ZINC CHAPERONE YEIR"/>
    <property type="match status" value="1"/>
</dbReference>